<accession>A0A147GS75</accession>
<evidence type="ECO:0000313" key="12">
    <source>
        <dbReference type="Proteomes" id="UP000072741"/>
    </source>
</evidence>
<comment type="caution">
    <text evidence="11">The sequence shown here is derived from an EMBL/GenBank/DDBJ whole genome shotgun (WGS) entry which is preliminary data.</text>
</comment>
<proteinExistence type="inferred from homology"/>
<dbReference type="PROSITE" id="PS00409">
    <property type="entry name" value="PROKAR_NTER_METHYL"/>
    <property type="match status" value="1"/>
</dbReference>
<dbReference type="NCBIfam" id="TIGR01707">
    <property type="entry name" value="gspI"/>
    <property type="match status" value="1"/>
</dbReference>
<dbReference type="EMBL" id="LDSL01000084">
    <property type="protein sequence ID" value="KTT20398.1"/>
    <property type="molecule type" value="Genomic_DNA"/>
</dbReference>
<feature type="domain" description="Type II secretion system protein GspI C-terminal" evidence="10">
    <location>
        <begin position="54"/>
        <end position="128"/>
    </location>
</feature>
<dbReference type="GO" id="GO:0015627">
    <property type="term" value="C:type II protein secretion system complex"/>
    <property type="evidence" value="ECO:0007669"/>
    <property type="project" value="UniProtKB-UniRule"/>
</dbReference>
<dbReference type="NCBIfam" id="TIGR02532">
    <property type="entry name" value="IV_pilin_GFxxxE"/>
    <property type="match status" value="1"/>
</dbReference>
<dbReference type="PANTHER" id="PTHR38779:SF2">
    <property type="entry name" value="TYPE II SECRETION SYSTEM PROTEIN I-RELATED"/>
    <property type="match status" value="1"/>
</dbReference>
<evidence type="ECO:0000256" key="9">
    <source>
        <dbReference type="RuleBase" id="RU368030"/>
    </source>
</evidence>
<sequence length="131" mass="13957">MRCRAAARRPMPGPGASGFTLVEVLVALAIVAIALAAGAQATNALTRNAQRQSDMVLAQLCAENTLVQLRLSPQMPPLGDSSLPCEQAGTPLDVTVSTTPTLNPNFHRVDVQVRDAARWPLLRLSTVIGRY</sequence>
<dbReference type="GO" id="GO:0015628">
    <property type="term" value="P:protein secretion by the type II secretion system"/>
    <property type="evidence" value="ECO:0007669"/>
    <property type="project" value="UniProtKB-UniRule"/>
</dbReference>
<dbReference type="PANTHER" id="PTHR38779">
    <property type="entry name" value="TYPE II SECRETION SYSTEM PROTEIN I-RELATED"/>
    <property type="match status" value="1"/>
</dbReference>
<name>A0A147GS75_9BURK</name>
<evidence type="ECO:0000256" key="6">
    <source>
        <dbReference type="ARBA" id="ARBA00022692"/>
    </source>
</evidence>
<comment type="subunit">
    <text evidence="9">Type II secretion is composed of four main components: the outer membrane complex, the inner membrane complex, the cytoplasmic secretion ATPase and the periplasm-spanning pseudopilus.</text>
</comment>
<keyword evidence="7" id="KW-1133">Transmembrane helix</keyword>
<dbReference type="GO" id="GO:0005886">
    <property type="term" value="C:plasma membrane"/>
    <property type="evidence" value="ECO:0007669"/>
    <property type="project" value="UniProtKB-SubCell"/>
</dbReference>
<evidence type="ECO:0000256" key="7">
    <source>
        <dbReference type="ARBA" id="ARBA00022989"/>
    </source>
</evidence>
<evidence type="ECO:0000256" key="8">
    <source>
        <dbReference type="ARBA" id="ARBA00023136"/>
    </source>
</evidence>
<evidence type="ECO:0000259" key="10">
    <source>
        <dbReference type="Pfam" id="PF02501"/>
    </source>
</evidence>
<dbReference type="Gene3D" id="3.30.1300.30">
    <property type="entry name" value="GSPII I/J protein-like"/>
    <property type="match status" value="1"/>
</dbReference>
<keyword evidence="4 9" id="KW-0488">Methylation</keyword>
<evidence type="ECO:0000256" key="1">
    <source>
        <dbReference type="ARBA" id="ARBA00004377"/>
    </source>
</evidence>
<keyword evidence="3" id="KW-1003">Cell membrane</keyword>
<comment type="PTM">
    <text evidence="9">Cleaved by prepilin peptidase.</text>
</comment>
<dbReference type="InterPro" id="IPR003413">
    <property type="entry name" value="T2SS_GspI_C"/>
</dbReference>
<evidence type="ECO:0000256" key="2">
    <source>
        <dbReference type="ARBA" id="ARBA00008358"/>
    </source>
</evidence>
<evidence type="ECO:0000313" key="11">
    <source>
        <dbReference type="EMBL" id="KTT20398.1"/>
    </source>
</evidence>
<dbReference type="InterPro" id="IPR045584">
    <property type="entry name" value="Pilin-like"/>
</dbReference>
<comment type="function">
    <text evidence="9">Component of the type II secretion system required for the energy-dependent secretion of extracellular factors such as proteases and toxins from the periplasm.</text>
</comment>
<keyword evidence="5 9" id="KW-0997">Cell inner membrane</keyword>
<dbReference type="Pfam" id="PF07963">
    <property type="entry name" value="N_methyl"/>
    <property type="match status" value="1"/>
</dbReference>
<evidence type="ECO:0000256" key="5">
    <source>
        <dbReference type="ARBA" id="ARBA00022519"/>
    </source>
</evidence>
<keyword evidence="12" id="KW-1185">Reference proteome</keyword>
<dbReference type="PATRIC" id="fig|433924.3.peg.4855"/>
<evidence type="ECO:0000256" key="4">
    <source>
        <dbReference type="ARBA" id="ARBA00022481"/>
    </source>
</evidence>
<keyword evidence="6" id="KW-0812">Transmembrane</keyword>
<dbReference type="InterPro" id="IPR012902">
    <property type="entry name" value="N_methyl_site"/>
</dbReference>
<gene>
    <name evidence="11" type="ORF">NS331_13900</name>
</gene>
<organism evidence="11 12">
    <name type="scientific">Pseudacidovorax intermedius</name>
    <dbReference type="NCBI Taxonomy" id="433924"/>
    <lineage>
        <taxon>Bacteria</taxon>
        <taxon>Pseudomonadati</taxon>
        <taxon>Pseudomonadota</taxon>
        <taxon>Betaproteobacteria</taxon>
        <taxon>Burkholderiales</taxon>
        <taxon>Comamonadaceae</taxon>
        <taxon>Pseudacidovorax</taxon>
    </lineage>
</organism>
<dbReference type="AlphaFoldDB" id="A0A147GS75"/>
<dbReference type="Proteomes" id="UP000072741">
    <property type="component" value="Unassembled WGS sequence"/>
</dbReference>
<comment type="similarity">
    <text evidence="2 9">Belongs to the GSP I family.</text>
</comment>
<dbReference type="SUPFAM" id="SSF54523">
    <property type="entry name" value="Pili subunits"/>
    <property type="match status" value="2"/>
</dbReference>
<dbReference type="Pfam" id="PF02501">
    <property type="entry name" value="T2SSI"/>
    <property type="match status" value="1"/>
</dbReference>
<comment type="subcellular location">
    <subcellularLocation>
        <location evidence="1 9">Cell inner membrane</location>
        <topology evidence="1 9">Single-pass membrane protein</topology>
    </subcellularLocation>
</comment>
<evidence type="ECO:0000256" key="3">
    <source>
        <dbReference type="ARBA" id="ARBA00022475"/>
    </source>
</evidence>
<dbReference type="InterPro" id="IPR010052">
    <property type="entry name" value="T2SS_protein-GspI"/>
</dbReference>
<reference evidence="11 12" key="1">
    <citation type="journal article" date="2016" name="Front. Microbiol.">
        <title>Genomic Resource of Rice Seed Associated Bacteria.</title>
        <authorList>
            <person name="Midha S."/>
            <person name="Bansal K."/>
            <person name="Sharma S."/>
            <person name="Kumar N."/>
            <person name="Patil P.P."/>
            <person name="Chaudhry V."/>
            <person name="Patil P.B."/>
        </authorList>
    </citation>
    <scope>NUCLEOTIDE SEQUENCE [LARGE SCALE GENOMIC DNA]</scope>
    <source>
        <strain evidence="11 12">NS331</strain>
    </source>
</reference>
<keyword evidence="8" id="KW-0472">Membrane</keyword>
<protein>
    <recommendedName>
        <fullName evidence="9">Type II secretion system protein I</fullName>
        <shortName evidence="9">T2SS minor pseudopilin I</shortName>
    </recommendedName>
</protein>